<dbReference type="AlphaFoldDB" id="A0A0R1JCZ6"/>
<dbReference type="Proteomes" id="UP000050929">
    <property type="component" value="Unassembled WGS sequence"/>
</dbReference>
<reference evidence="2 3" key="1">
    <citation type="journal article" date="2015" name="Genome Announc.">
        <title>Expanding the biotechnology potential of lactobacilli through comparative genomics of 213 strains and associated genera.</title>
        <authorList>
            <person name="Sun Z."/>
            <person name="Harris H.M."/>
            <person name="McCann A."/>
            <person name="Guo C."/>
            <person name="Argimon S."/>
            <person name="Zhang W."/>
            <person name="Yang X."/>
            <person name="Jeffery I.B."/>
            <person name="Cooney J.C."/>
            <person name="Kagawa T.F."/>
            <person name="Liu W."/>
            <person name="Song Y."/>
            <person name="Salvetti E."/>
            <person name="Wrobel A."/>
            <person name="Rasinkangas P."/>
            <person name="Parkhill J."/>
            <person name="Rea M.C."/>
            <person name="O'Sullivan O."/>
            <person name="Ritari J."/>
            <person name="Douillard F.P."/>
            <person name="Paul Ross R."/>
            <person name="Yang R."/>
            <person name="Briner A.E."/>
            <person name="Felis G.E."/>
            <person name="de Vos W.M."/>
            <person name="Barrangou R."/>
            <person name="Klaenhammer T.R."/>
            <person name="Caufield P.W."/>
            <person name="Cui Y."/>
            <person name="Zhang H."/>
            <person name="O'Toole P.W."/>
        </authorList>
    </citation>
    <scope>NUCLEOTIDE SEQUENCE [LARGE SCALE GENOMIC DNA]</scope>
    <source>
        <strain evidence="2 3">DSM 20183</strain>
    </source>
</reference>
<comment type="caution">
    <text evidence="2">The sequence shown here is derived from an EMBL/GenBank/DDBJ whole genome shotgun (WGS) entry which is preliminary data.</text>
</comment>
<name>A0A0R1JCZ6_9LACO</name>
<organism evidence="2 3">
    <name type="scientific">Companilactobacillus tucceti DSM 20183</name>
    <dbReference type="NCBI Taxonomy" id="1423811"/>
    <lineage>
        <taxon>Bacteria</taxon>
        <taxon>Bacillati</taxon>
        <taxon>Bacillota</taxon>
        <taxon>Bacilli</taxon>
        <taxon>Lactobacillales</taxon>
        <taxon>Lactobacillaceae</taxon>
        <taxon>Companilactobacillus</taxon>
    </lineage>
</organism>
<dbReference type="Pfam" id="PF03780">
    <property type="entry name" value="Asp23"/>
    <property type="match status" value="1"/>
</dbReference>
<dbReference type="PATRIC" id="fig|1423811.3.peg.77"/>
<dbReference type="PANTHER" id="PTHR34297">
    <property type="entry name" value="HYPOTHETICAL CYTOSOLIC PROTEIN-RELATED"/>
    <property type="match status" value="1"/>
</dbReference>
<dbReference type="RefSeq" id="WP_057763622.1">
    <property type="nucleotide sequence ID" value="NZ_AZDG01000001.1"/>
</dbReference>
<dbReference type="PANTHER" id="PTHR34297:SF1">
    <property type="entry name" value="ASP23_GLS24 FAMILY ENVELOPE STRESS RESPONSE PROTEIN"/>
    <property type="match status" value="1"/>
</dbReference>
<gene>
    <name evidence="2" type="ORF">FC72_GL000077</name>
</gene>
<proteinExistence type="inferred from homology"/>
<dbReference type="InterPro" id="IPR005531">
    <property type="entry name" value="Asp23"/>
</dbReference>
<keyword evidence="3" id="KW-1185">Reference proteome</keyword>
<protein>
    <submittedName>
        <fullName evidence="2">Alkaline shock protein, Gls24 family</fullName>
    </submittedName>
</protein>
<dbReference type="STRING" id="1423811.FC72_GL000077"/>
<evidence type="ECO:0000256" key="1">
    <source>
        <dbReference type="ARBA" id="ARBA00005721"/>
    </source>
</evidence>
<sequence>MAEQKYVSLKQDSGKINGNVEISHQVIEILLGIATSQVEGVYEMRGSLSSRLDSLFGIINHGKGVDVVLRDNRVSADVFVYLEYGVSIPKVSLEIQKSAIEQLEFMTDLTLDEINVHVVGLIAKKEDGEIERVTTGKKDN</sequence>
<evidence type="ECO:0000313" key="2">
    <source>
        <dbReference type="EMBL" id="KRK65634.1"/>
    </source>
</evidence>
<evidence type="ECO:0000313" key="3">
    <source>
        <dbReference type="Proteomes" id="UP000050929"/>
    </source>
</evidence>
<dbReference type="EMBL" id="AZDG01000001">
    <property type="protein sequence ID" value="KRK65634.1"/>
    <property type="molecule type" value="Genomic_DNA"/>
</dbReference>
<comment type="similarity">
    <text evidence="1">Belongs to the asp23 family.</text>
</comment>
<accession>A0A0R1JCZ6</accession>
<dbReference type="OrthoDB" id="9793465at2"/>